<dbReference type="EMBL" id="LAZR01000459">
    <property type="protein sequence ID" value="KKN68084.1"/>
    <property type="molecule type" value="Genomic_DNA"/>
</dbReference>
<gene>
    <name evidence="1" type="ORF">LCGC14_0455380</name>
</gene>
<name>A0A0F9SLX0_9ZZZZ</name>
<sequence>MDEDQELQWLLNLAVEHQDISPDDIEAWAARLAKDVKDAND</sequence>
<dbReference type="AlphaFoldDB" id="A0A0F9SLX0"/>
<reference evidence="1" key="1">
    <citation type="journal article" date="2015" name="Nature">
        <title>Complex archaea that bridge the gap between prokaryotes and eukaryotes.</title>
        <authorList>
            <person name="Spang A."/>
            <person name="Saw J.H."/>
            <person name="Jorgensen S.L."/>
            <person name="Zaremba-Niedzwiedzka K."/>
            <person name="Martijn J."/>
            <person name="Lind A.E."/>
            <person name="van Eijk R."/>
            <person name="Schleper C."/>
            <person name="Guy L."/>
            <person name="Ettema T.J."/>
        </authorList>
    </citation>
    <scope>NUCLEOTIDE SEQUENCE</scope>
</reference>
<protein>
    <submittedName>
        <fullName evidence="1">Uncharacterized protein</fullName>
    </submittedName>
</protein>
<comment type="caution">
    <text evidence="1">The sequence shown here is derived from an EMBL/GenBank/DDBJ whole genome shotgun (WGS) entry which is preliminary data.</text>
</comment>
<evidence type="ECO:0000313" key="1">
    <source>
        <dbReference type="EMBL" id="KKN68084.1"/>
    </source>
</evidence>
<organism evidence="1">
    <name type="scientific">marine sediment metagenome</name>
    <dbReference type="NCBI Taxonomy" id="412755"/>
    <lineage>
        <taxon>unclassified sequences</taxon>
        <taxon>metagenomes</taxon>
        <taxon>ecological metagenomes</taxon>
    </lineage>
</organism>
<proteinExistence type="predicted"/>
<accession>A0A0F9SLX0</accession>